<evidence type="ECO:0000313" key="2">
    <source>
        <dbReference type="EMBL" id="QEH35185.1"/>
    </source>
</evidence>
<dbReference type="RefSeq" id="WP_168221893.1">
    <property type="nucleotide sequence ID" value="NZ_CP042997.1"/>
</dbReference>
<dbReference type="Pfam" id="PF06993">
    <property type="entry name" value="DUF1304"/>
    <property type="match status" value="1"/>
</dbReference>
<protein>
    <recommendedName>
        <fullName evidence="4">DUF1304 domain-containing protein</fullName>
    </recommendedName>
</protein>
<dbReference type="PANTHER" id="PTHR38446">
    <property type="entry name" value="BLL0914 PROTEIN"/>
    <property type="match status" value="1"/>
</dbReference>
<reference evidence="2 3" key="1">
    <citation type="submission" date="2019-08" db="EMBL/GenBank/DDBJ databases">
        <title>Deep-cultivation of Planctomycetes and their phenomic and genomic characterization uncovers novel biology.</title>
        <authorList>
            <person name="Wiegand S."/>
            <person name="Jogler M."/>
            <person name="Boedeker C."/>
            <person name="Pinto D."/>
            <person name="Vollmers J."/>
            <person name="Rivas-Marin E."/>
            <person name="Kohn T."/>
            <person name="Peeters S.H."/>
            <person name="Heuer A."/>
            <person name="Rast P."/>
            <person name="Oberbeckmann S."/>
            <person name="Bunk B."/>
            <person name="Jeske O."/>
            <person name="Meyerdierks A."/>
            <person name="Storesund J.E."/>
            <person name="Kallscheuer N."/>
            <person name="Luecker S."/>
            <person name="Lage O.M."/>
            <person name="Pohl T."/>
            <person name="Merkel B.J."/>
            <person name="Hornburger P."/>
            <person name="Mueller R.-W."/>
            <person name="Bruemmer F."/>
            <person name="Labrenz M."/>
            <person name="Spormann A.M."/>
            <person name="Op den Camp H."/>
            <person name="Overmann J."/>
            <person name="Amann R."/>
            <person name="Jetten M.S.M."/>
            <person name="Mascher T."/>
            <person name="Medema M.H."/>
            <person name="Devos D.P."/>
            <person name="Kaster A.-K."/>
            <person name="Ovreas L."/>
            <person name="Rohde M."/>
            <person name="Galperin M.Y."/>
            <person name="Jogler C."/>
        </authorList>
    </citation>
    <scope>NUCLEOTIDE SEQUENCE [LARGE SCALE GENOMIC DNA]</scope>
    <source>
        <strain evidence="2 3">OJF2</strain>
    </source>
</reference>
<accession>A0A5B9W4V6</accession>
<dbReference type="Proteomes" id="UP000324233">
    <property type="component" value="Chromosome"/>
</dbReference>
<evidence type="ECO:0008006" key="4">
    <source>
        <dbReference type="Google" id="ProtNLM"/>
    </source>
</evidence>
<sequence length="136" mass="14333">MSPELLPWLPVAALALLAIVHAAFAYKEIFDWEAAAVEVLGMPPEVARACAAVGRNQGLSNAALAAGAAWALVVFRLQDPAWGRQLATFFGAWALVAGVFGYATFHRPGFLVKQALPGLLALLGAWLPALLARGVE</sequence>
<keyword evidence="1" id="KW-0472">Membrane</keyword>
<dbReference type="InterPro" id="IPR009732">
    <property type="entry name" value="DUF1304"/>
</dbReference>
<name>A0A5B9W4V6_9BACT</name>
<feature type="transmembrane region" description="Helical" evidence="1">
    <location>
        <begin position="58"/>
        <end position="75"/>
    </location>
</feature>
<organism evidence="2 3">
    <name type="scientific">Aquisphaera giovannonii</name>
    <dbReference type="NCBI Taxonomy" id="406548"/>
    <lineage>
        <taxon>Bacteria</taxon>
        <taxon>Pseudomonadati</taxon>
        <taxon>Planctomycetota</taxon>
        <taxon>Planctomycetia</taxon>
        <taxon>Isosphaerales</taxon>
        <taxon>Isosphaeraceae</taxon>
        <taxon>Aquisphaera</taxon>
    </lineage>
</organism>
<dbReference type="AlphaFoldDB" id="A0A5B9W4V6"/>
<feature type="transmembrane region" description="Helical" evidence="1">
    <location>
        <begin position="111"/>
        <end position="132"/>
    </location>
</feature>
<keyword evidence="3" id="KW-1185">Reference proteome</keyword>
<dbReference type="EMBL" id="CP042997">
    <property type="protein sequence ID" value="QEH35185.1"/>
    <property type="molecule type" value="Genomic_DNA"/>
</dbReference>
<feature type="transmembrane region" description="Helical" evidence="1">
    <location>
        <begin position="87"/>
        <end position="105"/>
    </location>
</feature>
<evidence type="ECO:0000313" key="3">
    <source>
        <dbReference type="Proteomes" id="UP000324233"/>
    </source>
</evidence>
<dbReference type="PANTHER" id="PTHR38446:SF1">
    <property type="entry name" value="BLL0914 PROTEIN"/>
    <property type="match status" value="1"/>
</dbReference>
<keyword evidence="1" id="KW-1133">Transmembrane helix</keyword>
<dbReference type="KEGG" id="agv:OJF2_37320"/>
<keyword evidence="1" id="KW-0812">Transmembrane</keyword>
<gene>
    <name evidence="2" type="ORF">OJF2_37320</name>
</gene>
<proteinExistence type="predicted"/>
<evidence type="ECO:0000256" key="1">
    <source>
        <dbReference type="SAM" id="Phobius"/>
    </source>
</evidence>